<evidence type="ECO:0000313" key="5">
    <source>
        <dbReference type="EMBL" id="OAK53570.1"/>
    </source>
</evidence>
<dbReference type="FunFam" id="1.10.1200.10:FF:000016">
    <property type="entry name" value="Non-ribosomal peptide synthase"/>
    <property type="match status" value="3"/>
</dbReference>
<dbReference type="NCBIfam" id="NF003417">
    <property type="entry name" value="PRK04813.1"/>
    <property type="match status" value="5"/>
</dbReference>
<keyword evidence="3" id="KW-0597">Phosphoprotein</keyword>
<dbReference type="PROSITE" id="PS00455">
    <property type="entry name" value="AMP_BINDING"/>
    <property type="match status" value="4"/>
</dbReference>
<dbReference type="PANTHER" id="PTHR45527">
    <property type="entry name" value="NONRIBOSOMAL PEPTIDE SYNTHETASE"/>
    <property type="match status" value="1"/>
</dbReference>
<dbReference type="Pfam" id="PF00668">
    <property type="entry name" value="Condensation"/>
    <property type="match status" value="4"/>
</dbReference>
<accession>A0A177YE11</accession>
<dbReference type="Gene3D" id="3.30.559.30">
    <property type="entry name" value="Nonribosomal peptide synthetase, condensation domain"/>
    <property type="match status" value="4"/>
</dbReference>
<dbReference type="SUPFAM" id="SSF56801">
    <property type="entry name" value="Acetyl-CoA synthetase-like"/>
    <property type="match status" value="5"/>
</dbReference>
<dbReference type="FunFam" id="3.40.50.980:FF:000001">
    <property type="entry name" value="Non-ribosomal peptide synthetase"/>
    <property type="match status" value="4"/>
</dbReference>
<dbReference type="Pfam" id="PF00501">
    <property type="entry name" value="AMP-binding"/>
    <property type="match status" value="5"/>
</dbReference>
<dbReference type="GO" id="GO:0005829">
    <property type="term" value="C:cytosol"/>
    <property type="evidence" value="ECO:0007669"/>
    <property type="project" value="TreeGrafter"/>
</dbReference>
<evidence type="ECO:0000256" key="3">
    <source>
        <dbReference type="ARBA" id="ARBA00022553"/>
    </source>
</evidence>
<feature type="domain" description="Carrier" evidence="4">
    <location>
        <begin position="1675"/>
        <end position="1750"/>
    </location>
</feature>
<feature type="domain" description="Carrier" evidence="4">
    <location>
        <begin position="2725"/>
        <end position="2800"/>
    </location>
</feature>
<dbReference type="InterPro" id="IPR020806">
    <property type="entry name" value="PKS_PP-bd"/>
</dbReference>
<dbReference type="GO" id="GO:0043041">
    <property type="term" value="P:amino acid activation for nonribosomal peptide biosynthetic process"/>
    <property type="evidence" value="ECO:0007669"/>
    <property type="project" value="TreeGrafter"/>
</dbReference>
<organism evidence="5 6">
    <name type="scientific">Rhodococcoides kyotonense</name>
    <dbReference type="NCBI Taxonomy" id="398843"/>
    <lineage>
        <taxon>Bacteria</taxon>
        <taxon>Bacillati</taxon>
        <taxon>Actinomycetota</taxon>
        <taxon>Actinomycetes</taxon>
        <taxon>Mycobacteriales</taxon>
        <taxon>Nocardiaceae</taxon>
        <taxon>Rhodococcoides</taxon>
    </lineage>
</organism>
<feature type="domain" description="Carrier" evidence="4">
    <location>
        <begin position="3780"/>
        <end position="3855"/>
    </location>
</feature>
<dbReference type="Gene3D" id="3.30.300.30">
    <property type="match status" value="4"/>
</dbReference>
<dbReference type="Gene3D" id="1.10.1200.10">
    <property type="entry name" value="ACP-like"/>
    <property type="match status" value="4"/>
</dbReference>
<comment type="caution">
    <text evidence="5">The sequence shown here is derived from an EMBL/GenBank/DDBJ whole genome shotgun (WGS) entry which is preliminary data.</text>
</comment>
<sequence>MVSGGSGSQSTAIEDLPGLVGRVAAGQADRVAVAVGSSTVTYGDLHREIGNLDTAMGGVLGADALVPLALSTVAPGAVEAAEGGLEGIVATVVADAREVLGEVAAAPVAETLVSRFRDQVERTPDAVAVTFDGTELTYAEFDGRVNRLARRLVELGVGPDVRVGLSISRSLDLLVAMYAISAAGGAYVPIDPGHPADRIGYVVDIAEPILVLTTSTENVALPDDVRALNVDTEDLAQYASEPLVDDERNGALDPANTAYVIFTSGSTGRPKGVAVSHEAIVANLDWRQADYPLTADDVVLQKTPFTFDVSVWEFFWPLQAGARLVVAAPDGHRDPAYIAETMSTHGVTTAHFVPSMLSVFLGQFDSDQAPTIPSLRQVFASGEALPASTTARFHEVFDAELHNLYGPTEAAVDVTYHRTDSSDLVSVPIGVAVPRTGLHVLGEGLDRTPPGVPGELYLSGVQLARGYIARPDLTADRFVADPYSDSGERMYRTGDLVRWNTAGVLEYLGRTDFQVKLRGLRIELGEIEAALLAQETVRQAVVVVRSDDSDSGVDDQLVAYLVTSTGEADSAALAAGIRGTLPDYMVPAVFVVLDEFPLNASGKLDRKALPKPDVTLAAAEYRAPATEVERTLVAVFEDILGAERVGVDDDFFALGGNSLSATRAIARVGAELSIKLDVRAFFDAPTVAGLAKSVDAAQADGSSAREPLAKRERPDVVPLSMAQQRMWFLNRLDPNSAVDNIPVAIRLSGLLDVDALQAAIYDVVDRHEALRTVYPEVDGVGRQVVRETDDAAPDLLPERVDETALYGRVVDVVSQGFDVTAEVPVRLRLLQVSPTEHVLILVAHHIAADGFSMLPLTRDVVTAYAARSDGNAPGWAPLAVQYADFALWQRAVLGSEDDPRSLISAQERFWRGALADLPEQLDLPSDRRRPAVASGRGATYATNVDASLRGSIEALATAQSATPFMVVHAALSVVLARLSGTEDIAVGTPVAGRGEEALDDLVGMFVNTLVLRAIVDPGSSFTDLLASVRRTDLDAFGNADVPFERLVEVLDPPRSQAHHPLFQVLLVFQNLGATSLELPGLTVSGVEFDTAVAKTDLQVTVSENDAQWKLEFTYATDLFDESTIATLASRLIGVLGAVTTDAATVVGDIELIDSAERTTVLETWNVTSHDVADEFVLDAFHRMASTTPDAVALSFDDETVTYGEFRSRVTTLARHLVTLGVGPDVLTAVAIRRSVDMVVALYAVIEAGGAYVPIDPDQPAERNDYILDVSEAPVVLTTTRDDFAAPRTSVVRIDTLDLSDYRAEPLVDADRRGSTHPNQLAYVIFTSGSTGRPKGVAVPHRAVVNQIAWIVDEYGLGGHDVVLQKTPLTFDVSVWELFGAPASGARMVIARPDGHRDATYLADVVEQKAVTATSFVPSMVPVFTAEMAARDASSLRLIQLAGEALPASVVTGLARATDAQVHNLYGPTEFTVHATSRPVAGVDGHALHDTTAPMGTPVWNTAAYVLDGRLNPTPVGVAGELYLAGVQTARGYHGRSTLTAERFVADPFGGGRMYRTGDLVRWNASGELEYIGRTDFQVKLRGLRIELGEIESVARTAPSVTDAVAVVKSDRLVLYVVAGTPVDLEELRRTLAAELPSYMVPAAFVVLDALPTNAAGKLDRAKLPEPELQVRAFRAPSTPVEEIIASVFGDVLGVERVGADDDFFALGGNSLIATQVVSRLGAALDTTVPVRLLFEVSTVASLAVRIESEVGRGARVPLTPQERPDHVPLSMAQQRMWFLNRLDPDSAVNNIPVAIRLSGLLDRHALHVAVADVLSRHESLRTVYPEIDGVGYQEVVSTRSVIPDLAPIPVDAQQLAASIEETVLAGFDVTTRAPFRASLFEVSSTEHVLVFVAHHIAADGYSLGPLTRDVVRAYTARAAGLDLDWEPLPVQYADYALWQREVLGSEDDPESIISAQKAFWQRTLAGAPEQLDLPFDRPRPAVASGRGTTHRFDIDASLRSAVENLASAERATPFMVVHAALSVLLARLSGTDDIAVGAPIAGRGDAALDDMIGMFVNTLVLRTRVDAPARFDEVLAQVRESDLAAFANADIPFERLVEILDPARSTARHPLFQVALFFQNLGRSELDLPNLSVSAVDFDAGTAKFDLQVAVSEPTEGDGWSVEFTYATDLFDPSGIELLQSRFLAVLEAVTTNPASVVGDIDVTTEPERDALLRAWNATDHELPAALLLDGFDAVAVERPDATALVYEGVSLTYGELSERVDSLATVLRASGAGPETRVALAVRRSVDLVVAMYAVLRSGAAYVPIDPDHPAERIGYILDAAAPVCVLTRSEDEFTPPVDVPVVDVHARPESGATFTPPILSPDSVAYVIFTSGSTGRPKGVAVSHRAIVNQMQWMQSEYRLGAADVYLQKTATTFDVSLWGFFLPLRVGATLVLATPDGHRDPAYLAGVIARHAVTVTDFVPTMLSVFAAAVTRASIASLRQIFVIGEALPGEAVRDFARVSSARVHNLYGPTEAAVSITYADVTDTAAGAAVTIGVPEWNSAVYVLDSRLRPVPVGVPGELYLAGVQLARGYHGRVDLTSDRFVANPFSEHGARMYRTGDLVEWRADGTIDYIGRTDFQVKFRGQRIELGEIEAALAAHPSVGLSAAAVVATDAGDQLVGYVVPAGTDTVDTDALRAALGQTLPTYMVPGAIVVLAEFPLNTSGKLDRKALPAPEFAARQFRAPSTPVEEIVAGIFAEVLGVERVGLDDDFFALGGNSLVATQVVSRLGAALDSSVPVRTLFEAPTVEALAAGVESHTGGRVALTAMPRPDRIPLSLAQQRMWFLNRLDPGSAVNNIPAAVRLTGTLDVDALTAAIDDVVARHEILRTVYPESDGTGIQVVMPVASGRTDFRVETVAEADLFDVVTTLVTEGFDVTRRVPLRIRLLEVGENEHVLVVVAYHIAADGFSMIPLMRDVITAYVSRARGEEPGWTPLPVQYADYTLWQREVLGSPDEKTSLISKQETYWTTALAGLDDEIELPTDRARPSASSGRGAAHSLTLDETTTAAIDRVAAERGVTPFMVVHAALAVLLSRVSGSEDVAVGTPVAGRGEAALDDVIGMFVNTLVLRTQIDGSQSFGDVLAQAREVDLSAFAHADLPFERVVEVLDPPRVQGRHPLVQVLLTFQNFSSSSFELPGLTAAAVDFDSAVAKMDLQVTVSEPHEQSDGTRGRSVEMVYATDLFDADTITELGRQFVAVLHAVTADVEIAVGDIELVDAGELHLLVRGVNATDHAVDPSATLVSMFDAQVARTPDAPALTFDGRTITYAQFDARANRLARYLIGRGVGPESTVAVAIGRSFELMVGIYAVLKAGAAYVPVDPSQPTERIAYILDTARVALTLTTTRDRGDVGSELPIVIDDLDVAEFSDAPVTDAERRRPVSASDAAYVLFTSGSTGKPKGVTIEHRAIVNRLVWMQAEYALTPADHVVQKTPTTFDVSVWELFWPLQIGARLVIARPDGHRDPVYMARLIEAEGVTVAHFVPSMLGVFASEPAASAAGSLRWVFASGEALPYSTAKALSDVLPSTTLVNLYGPTEAAVDVTYHEVTDTDTAGVPIGRPVFNTQVYVLDARLRPVAVGAVGELYLGGVQLARGYASRPDLTADRFVADPFGDAGERLYRTGDLVRWNRESELEYIGRSDFQVKLRGLRIELGEIEAAVLADESVAQAVVLVRGERLVGYVVPAAGASIDVGAVLTSAAEVLPEYMVPSVLLVLDALPLGPSGKLDRKALPEPVFEAAEFRAPTTDVERIVAEVFAEVLGVPQVGLDDDFFALGGNSLIATQVVSRVGAALDAEIPVRTMFDATTVAAFAATVSGLAGTGVRPALTAGPRPDRIPLSLAQQRMWVLNHLDPESGAYNIPLAVKLTGDLDTDALGHAVADVVARHESLRTIYPSDADGPQQRILAPADVAFDLTPRVVDSEADATRVVAELVLGGFDVAGAVPVRVGLVRLSPREHVLALVVHHISADGASIAPLARDVMVAYSARVAGQAPEWTELPIQYADFALWQRAVLGAVDDADSVAAEQLKYWTKTLAGIPDALDLPTDRPRPAMQSMQGRSVDFDLDAESHAQLAAFARDRGASLFMVVHAALAVLLGRLSGSSDVVVGTPVAGRGAAELDELVGMFVNTLPLRTEIDLGGTFSGLVDEARTADLGAFGNADVPFENVVDAVVPARSQARHPIFQVALSFQNLERVRLDLPGLTVEGLDAGELGAKFDLQFTVEPRTDADGNPAGLFGSLLYATDLFDFSTARTFGERFTRILRSVAADPFVIVGDIDIMSEQERTLTQAHAAPEADTAPASSVSLDRSLPQVIGSVVELDPDAPAIAVDGEELSYLTVEGRAARLARVLIGRGVGPGDKVVVTVPVSVDWAVAVLATTFTGAAVVVGESDCDAQTLVEAVGVRLVLGRDGSDVPEGPEVLEVDDASVVGAVADASPRPIAYSERTRLLDPSDPAVVVVTGDGTVDEIGQSTLVAALTEANGRYGVTFESRLLAASDAGDAWQLSTLLAAGVVGAAWVVPSGDGELADLVLDEWVTHAFVPAADTGELGGDDFEDLDAVVVTDGGSADEPDGVTLFVGEKPFGRMQ</sequence>
<dbReference type="InterPro" id="IPR045851">
    <property type="entry name" value="AMP-bd_C_sf"/>
</dbReference>
<dbReference type="InterPro" id="IPR020845">
    <property type="entry name" value="AMP-binding_CS"/>
</dbReference>
<dbReference type="Gene3D" id="3.40.50.980">
    <property type="match status" value="6"/>
</dbReference>
<dbReference type="Gene3D" id="3.40.50.12780">
    <property type="entry name" value="N-terminal domain of ligase-like"/>
    <property type="match status" value="2"/>
</dbReference>
<dbReference type="EMBL" id="LVHI01000018">
    <property type="protein sequence ID" value="OAK53570.1"/>
    <property type="molecule type" value="Genomic_DNA"/>
</dbReference>
<dbReference type="FunFam" id="3.30.300.30:FF:000010">
    <property type="entry name" value="Enterobactin synthetase component F"/>
    <property type="match status" value="2"/>
</dbReference>
<dbReference type="FunFam" id="2.30.38.10:FF:000001">
    <property type="entry name" value="Non-ribosomal peptide synthetase PvdI"/>
    <property type="match status" value="3"/>
</dbReference>
<dbReference type="Gene3D" id="2.30.38.10">
    <property type="entry name" value="Luciferase, Domain 3"/>
    <property type="match status" value="3"/>
</dbReference>
<reference evidence="5 6" key="1">
    <citation type="submission" date="2016-03" db="EMBL/GenBank/DDBJ databases">
        <title>Genome sequence of Rhodococcus kyotonensis KB10.</title>
        <authorList>
            <person name="Jeong H."/>
            <person name="Hong C.E."/>
            <person name="Jo S.H."/>
            <person name="Park J.M."/>
        </authorList>
    </citation>
    <scope>NUCLEOTIDE SEQUENCE [LARGE SCALE GENOMIC DNA]</scope>
    <source>
        <strain evidence="5 6">KB10</strain>
    </source>
</reference>
<dbReference type="FunFam" id="3.40.50.980:FF:000002">
    <property type="entry name" value="Enterobactin synthetase component F"/>
    <property type="match status" value="2"/>
</dbReference>
<dbReference type="SMART" id="SM00823">
    <property type="entry name" value="PKS_PP"/>
    <property type="match status" value="4"/>
</dbReference>
<gene>
    <name evidence="5" type="ORF">A3K89_23145</name>
</gene>
<dbReference type="InterPro" id="IPR001242">
    <property type="entry name" value="Condensation_dom"/>
</dbReference>
<dbReference type="InterPro" id="IPR010071">
    <property type="entry name" value="AA_adenyl_dom"/>
</dbReference>
<keyword evidence="6" id="KW-1185">Reference proteome</keyword>
<dbReference type="UniPathway" id="UPA00011"/>
<dbReference type="PROSITE" id="PS00012">
    <property type="entry name" value="PHOSPHOPANTETHEINE"/>
    <property type="match status" value="4"/>
</dbReference>
<dbReference type="PANTHER" id="PTHR45527:SF1">
    <property type="entry name" value="FATTY ACID SYNTHASE"/>
    <property type="match status" value="1"/>
</dbReference>
<dbReference type="Pfam" id="PF13193">
    <property type="entry name" value="AMP-binding_C"/>
    <property type="match status" value="4"/>
</dbReference>
<dbReference type="PROSITE" id="PS50075">
    <property type="entry name" value="CARRIER"/>
    <property type="match status" value="4"/>
</dbReference>
<dbReference type="GO" id="GO:0072330">
    <property type="term" value="P:monocarboxylic acid biosynthetic process"/>
    <property type="evidence" value="ECO:0007669"/>
    <property type="project" value="UniProtKB-ARBA"/>
</dbReference>
<dbReference type="CDD" id="cd19540">
    <property type="entry name" value="LCL_NRPS-like"/>
    <property type="match status" value="4"/>
</dbReference>
<dbReference type="InterPro" id="IPR025110">
    <property type="entry name" value="AMP-bd_C"/>
</dbReference>
<dbReference type="Proteomes" id="UP000077519">
    <property type="component" value="Unassembled WGS sequence"/>
</dbReference>
<proteinExistence type="predicted"/>
<dbReference type="RefSeq" id="WP_068427235.1">
    <property type="nucleotide sequence ID" value="NZ_LVHI01000018.1"/>
</dbReference>
<dbReference type="InterPro" id="IPR009081">
    <property type="entry name" value="PP-bd_ACP"/>
</dbReference>
<evidence type="ECO:0000259" key="4">
    <source>
        <dbReference type="PROSITE" id="PS50075"/>
    </source>
</evidence>
<dbReference type="GO" id="GO:0044550">
    <property type="term" value="P:secondary metabolite biosynthetic process"/>
    <property type="evidence" value="ECO:0007669"/>
    <property type="project" value="UniProtKB-ARBA"/>
</dbReference>
<dbReference type="SUPFAM" id="SSF47336">
    <property type="entry name" value="ACP-like"/>
    <property type="match status" value="4"/>
</dbReference>
<dbReference type="NCBIfam" id="TIGR01733">
    <property type="entry name" value="AA-adenyl-dom"/>
    <property type="match status" value="4"/>
</dbReference>
<evidence type="ECO:0000256" key="1">
    <source>
        <dbReference type="ARBA" id="ARBA00001957"/>
    </source>
</evidence>
<dbReference type="CDD" id="cd17646">
    <property type="entry name" value="A_NRPS_AB3403-like"/>
    <property type="match status" value="3"/>
</dbReference>
<name>A0A177YE11_9NOCA</name>
<dbReference type="GO" id="GO:0008610">
    <property type="term" value="P:lipid biosynthetic process"/>
    <property type="evidence" value="ECO:0007669"/>
    <property type="project" value="UniProtKB-ARBA"/>
</dbReference>
<dbReference type="InterPro" id="IPR042099">
    <property type="entry name" value="ANL_N_sf"/>
</dbReference>
<dbReference type="SUPFAM" id="SSF52777">
    <property type="entry name" value="CoA-dependent acyltransferases"/>
    <property type="match status" value="8"/>
</dbReference>
<dbReference type="Pfam" id="PF00550">
    <property type="entry name" value="PP-binding"/>
    <property type="match status" value="4"/>
</dbReference>
<evidence type="ECO:0000256" key="2">
    <source>
        <dbReference type="ARBA" id="ARBA00022450"/>
    </source>
</evidence>
<dbReference type="Gene3D" id="3.30.559.10">
    <property type="entry name" value="Chloramphenicol acetyltransferase-like domain"/>
    <property type="match status" value="4"/>
</dbReference>
<dbReference type="InterPro" id="IPR000873">
    <property type="entry name" value="AMP-dep_synth/lig_dom"/>
</dbReference>
<dbReference type="InterPro" id="IPR036736">
    <property type="entry name" value="ACP-like_sf"/>
</dbReference>
<dbReference type="GO" id="GO:0003824">
    <property type="term" value="F:catalytic activity"/>
    <property type="evidence" value="ECO:0007669"/>
    <property type="project" value="InterPro"/>
</dbReference>
<evidence type="ECO:0000313" key="6">
    <source>
        <dbReference type="Proteomes" id="UP000077519"/>
    </source>
</evidence>
<protein>
    <submittedName>
        <fullName evidence="5">Non-ribosomal peptide synthetase</fullName>
    </submittedName>
</protein>
<keyword evidence="2" id="KW-0596">Phosphopantetheine</keyword>
<dbReference type="GO" id="GO:0031177">
    <property type="term" value="F:phosphopantetheine binding"/>
    <property type="evidence" value="ECO:0007669"/>
    <property type="project" value="InterPro"/>
</dbReference>
<feature type="domain" description="Carrier" evidence="4">
    <location>
        <begin position="623"/>
        <end position="698"/>
    </location>
</feature>
<dbReference type="InterPro" id="IPR006162">
    <property type="entry name" value="Ppantetheine_attach_site"/>
</dbReference>
<dbReference type="FunFam" id="3.40.50.12780:FF:000012">
    <property type="entry name" value="Non-ribosomal peptide synthetase"/>
    <property type="match status" value="4"/>
</dbReference>
<dbReference type="InterPro" id="IPR023213">
    <property type="entry name" value="CAT-like_dom_sf"/>
</dbReference>
<comment type="cofactor">
    <cofactor evidence="1">
        <name>pantetheine 4'-phosphate</name>
        <dbReference type="ChEBI" id="CHEBI:47942"/>
    </cofactor>
</comment>